<dbReference type="GO" id="GO:0008160">
    <property type="term" value="F:protein tyrosine phosphatase activator activity"/>
    <property type="evidence" value="ECO:0007669"/>
    <property type="project" value="TreeGrafter"/>
</dbReference>
<dbReference type="PANTHER" id="PTHR10012:SF0">
    <property type="entry name" value="SERINE_THREONINE-PROTEIN PHOSPHATASE 2A ACTIVATOR"/>
    <property type="match status" value="1"/>
</dbReference>
<comment type="function">
    <text evidence="7">PPIases accelerate the folding of proteins. It catalyzes the cis-trans isomerization of proline imidic peptide bonds in oligopeptides.</text>
</comment>
<sequence>MAAVPELPQIPLSLLEGLALPKQVIKTDHDVEIWRTTRSYKDYSVFLHRLTESVVGVFLPWSSDSHSQAIESLITLLDTLDSWIDEIPPLDTPQRFGNLAIRTWGKRLEERSEELLSALLPSEMKSAVPHLKPYFMSSFGSFIRMDYGTGHETSFALFLLALTLVRFFQPVPEEERALVLRVFVRYLRLCWRLQDVYRLEPAGSHGVWGLDDSHFLGYIFGSGQLRDQTEIPVSAILKSPLPPTNLYFMSVMRIHEVKQGPFYEHSPQLHTIAVGVPNWNKVNSGMFKMYEAEVLGKRVVVQHIPLGGLLGWNDDGFPGSVKPASATRSGHPTSREVTSTQTPSA</sequence>
<dbReference type="GO" id="GO:0003755">
    <property type="term" value="F:peptidyl-prolyl cis-trans isomerase activity"/>
    <property type="evidence" value="ECO:0007669"/>
    <property type="project" value="UniProtKB-KW"/>
</dbReference>
<dbReference type="PANTHER" id="PTHR10012">
    <property type="entry name" value="SERINE/THREONINE-PROTEIN PHOSPHATASE 2A REGULATORY SUBUNIT B"/>
    <property type="match status" value="1"/>
</dbReference>
<dbReference type="SUPFAM" id="SSF140984">
    <property type="entry name" value="PTPA-like"/>
    <property type="match status" value="1"/>
</dbReference>
<dbReference type="OrthoDB" id="16120at2759"/>
<dbReference type="GO" id="GO:0000159">
    <property type="term" value="C:protein phosphatase type 2A complex"/>
    <property type="evidence" value="ECO:0007669"/>
    <property type="project" value="TreeGrafter"/>
</dbReference>
<reference evidence="9 10" key="1">
    <citation type="journal article" date="2019" name="Nat. Ecol. Evol.">
        <title>Megaphylogeny resolves global patterns of mushroom evolution.</title>
        <authorList>
            <person name="Varga T."/>
            <person name="Krizsan K."/>
            <person name="Foldi C."/>
            <person name="Dima B."/>
            <person name="Sanchez-Garcia M."/>
            <person name="Sanchez-Ramirez S."/>
            <person name="Szollosi G.J."/>
            <person name="Szarkandi J.G."/>
            <person name="Papp V."/>
            <person name="Albert L."/>
            <person name="Andreopoulos W."/>
            <person name="Angelini C."/>
            <person name="Antonin V."/>
            <person name="Barry K.W."/>
            <person name="Bougher N.L."/>
            <person name="Buchanan P."/>
            <person name="Buyck B."/>
            <person name="Bense V."/>
            <person name="Catcheside P."/>
            <person name="Chovatia M."/>
            <person name="Cooper J."/>
            <person name="Damon W."/>
            <person name="Desjardin D."/>
            <person name="Finy P."/>
            <person name="Geml J."/>
            <person name="Haridas S."/>
            <person name="Hughes K."/>
            <person name="Justo A."/>
            <person name="Karasinski D."/>
            <person name="Kautmanova I."/>
            <person name="Kiss B."/>
            <person name="Kocsube S."/>
            <person name="Kotiranta H."/>
            <person name="LaButti K.M."/>
            <person name="Lechner B.E."/>
            <person name="Liimatainen K."/>
            <person name="Lipzen A."/>
            <person name="Lukacs Z."/>
            <person name="Mihaltcheva S."/>
            <person name="Morgado L.N."/>
            <person name="Niskanen T."/>
            <person name="Noordeloos M.E."/>
            <person name="Ohm R.A."/>
            <person name="Ortiz-Santana B."/>
            <person name="Ovrebo C."/>
            <person name="Racz N."/>
            <person name="Riley R."/>
            <person name="Savchenko A."/>
            <person name="Shiryaev A."/>
            <person name="Soop K."/>
            <person name="Spirin V."/>
            <person name="Szebenyi C."/>
            <person name="Tomsovsky M."/>
            <person name="Tulloss R.E."/>
            <person name="Uehling J."/>
            <person name="Grigoriev I.V."/>
            <person name="Vagvolgyi C."/>
            <person name="Papp T."/>
            <person name="Martin F.M."/>
            <person name="Miettinen O."/>
            <person name="Hibbett D.S."/>
            <person name="Nagy L.G."/>
        </authorList>
    </citation>
    <scope>NUCLEOTIDE SEQUENCE [LARGE SCALE GENOMIC DNA]</scope>
    <source>
        <strain evidence="9 10">CBS 962.96</strain>
    </source>
</reference>
<evidence type="ECO:0000256" key="2">
    <source>
        <dbReference type="ARBA" id="ARBA00004496"/>
    </source>
</evidence>
<evidence type="ECO:0000256" key="4">
    <source>
        <dbReference type="ARBA" id="ARBA00022490"/>
    </source>
</evidence>
<dbReference type="Gene3D" id="1.20.120.1150">
    <property type="match status" value="1"/>
</dbReference>
<evidence type="ECO:0000256" key="7">
    <source>
        <dbReference type="RuleBase" id="RU361210"/>
    </source>
</evidence>
<dbReference type="InterPro" id="IPR004327">
    <property type="entry name" value="Phstyr_phstse_ac"/>
</dbReference>
<comment type="catalytic activity">
    <reaction evidence="1 7">
        <text>[protein]-peptidylproline (omega=180) = [protein]-peptidylproline (omega=0)</text>
        <dbReference type="Rhea" id="RHEA:16237"/>
        <dbReference type="Rhea" id="RHEA-COMP:10747"/>
        <dbReference type="Rhea" id="RHEA-COMP:10748"/>
        <dbReference type="ChEBI" id="CHEBI:83833"/>
        <dbReference type="ChEBI" id="CHEBI:83834"/>
        <dbReference type="EC" id="5.2.1.8"/>
    </reaction>
</comment>
<dbReference type="AlphaFoldDB" id="A0A4S8M7R3"/>
<protein>
    <recommendedName>
        <fullName evidence="7">Serine/threonine-protein phosphatase 2A activator</fullName>
        <ecNumber evidence="7">5.2.1.8</ecNumber>
    </recommendedName>
    <alternativeName>
        <fullName evidence="7">Phosphotyrosyl phosphatase activator</fullName>
    </alternativeName>
</protein>
<keyword evidence="10" id="KW-1185">Reference proteome</keyword>
<evidence type="ECO:0000256" key="5">
    <source>
        <dbReference type="ARBA" id="ARBA00023110"/>
    </source>
</evidence>
<dbReference type="EMBL" id="ML179137">
    <property type="protein sequence ID" value="THU98369.1"/>
    <property type="molecule type" value="Genomic_DNA"/>
</dbReference>
<name>A0A4S8M7R3_DENBC</name>
<comment type="similarity">
    <text evidence="3 7">Belongs to the PTPA-type PPIase family.</text>
</comment>
<evidence type="ECO:0000256" key="3">
    <source>
        <dbReference type="ARBA" id="ARBA00011019"/>
    </source>
</evidence>
<proteinExistence type="inferred from homology"/>
<comment type="subcellular location">
    <subcellularLocation>
        <location evidence="2 7">Cytoplasm</location>
    </subcellularLocation>
</comment>
<dbReference type="GO" id="GO:0005737">
    <property type="term" value="C:cytoplasm"/>
    <property type="evidence" value="ECO:0007669"/>
    <property type="project" value="UniProtKB-SubCell"/>
</dbReference>
<feature type="compositionally biased region" description="Polar residues" evidence="8">
    <location>
        <begin position="326"/>
        <end position="345"/>
    </location>
</feature>
<dbReference type="InterPro" id="IPR043170">
    <property type="entry name" value="PTPA_C_lid"/>
</dbReference>
<dbReference type="GO" id="GO:0007052">
    <property type="term" value="P:mitotic spindle organization"/>
    <property type="evidence" value="ECO:0007669"/>
    <property type="project" value="TreeGrafter"/>
</dbReference>
<dbReference type="Pfam" id="PF03095">
    <property type="entry name" value="PTPA"/>
    <property type="match status" value="1"/>
</dbReference>
<keyword evidence="4 7" id="KW-0963">Cytoplasm</keyword>
<evidence type="ECO:0000256" key="1">
    <source>
        <dbReference type="ARBA" id="ARBA00000971"/>
    </source>
</evidence>
<dbReference type="InterPro" id="IPR037218">
    <property type="entry name" value="PTPA_sf"/>
</dbReference>
<dbReference type="GO" id="GO:0005634">
    <property type="term" value="C:nucleus"/>
    <property type="evidence" value="ECO:0007669"/>
    <property type="project" value="TreeGrafter"/>
</dbReference>
<dbReference type="PIRSF" id="PIRSF016325">
    <property type="entry name" value="Phstyr_phstse_ac"/>
    <property type="match status" value="1"/>
</dbReference>
<gene>
    <name evidence="9" type="ORF">K435DRAFT_777515</name>
</gene>
<organism evidence="9 10">
    <name type="scientific">Dendrothele bispora (strain CBS 962.96)</name>
    <dbReference type="NCBI Taxonomy" id="1314807"/>
    <lineage>
        <taxon>Eukaryota</taxon>
        <taxon>Fungi</taxon>
        <taxon>Dikarya</taxon>
        <taxon>Basidiomycota</taxon>
        <taxon>Agaricomycotina</taxon>
        <taxon>Agaricomycetes</taxon>
        <taxon>Agaricomycetidae</taxon>
        <taxon>Agaricales</taxon>
        <taxon>Agaricales incertae sedis</taxon>
        <taxon>Dendrothele</taxon>
    </lineage>
</organism>
<evidence type="ECO:0000256" key="6">
    <source>
        <dbReference type="ARBA" id="ARBA00023235"/>
    </source>
</evidence>
<dbReference type="Proteomes" id="UP000297245">
    <property type="component" value="Unassembled WGS sequence"/>
</dbReference>
<feature type="region of interest" description="Disordered" evidence="8">
    <location>
        <begin position="321"/>
        <end position="345"/>
    </location>
</feature>
<dbReference type="EC" id="5.2.1.8" evidence="7"/>
<keyword evidence="6 7" id="KW-0413">Isomerase</keyword>
<dbReference type="CDD" id="cd04087">
    <property type="entry name" value="PTPA"/>
    <property type="match status" value="1"/>
</dbReference>
<keyword evidence="5 7" id="KW-0697">Rotamase</keyword>
<evidence type="ECO:0000313" key="10">
    <source>
        <dbReference type="Proteomes" id="UP000297245"/>
    </source>
</evidence>
<evidence type="ECO:0000313" key="9">
    <source>
        <dbReference type="EMBL" id="THU98369.1"/>
    </source>
</evidence>
<evidence type="ECO:0000256" key="8">
    <source>
        <dbReference type="SAM" id="MobiDB-lite"/>
    </source>
</evidence>
<accession>A0A4S8M7R3</accession>